<evidence type="ECO:0000256" key="1">
    <source>
        <dbReference type="SAM" id="MobiDB-lite"/>
    </source>
</evidence>
<keyword evidence="3" id="KW-1185">Reference proteome</keyword>
<comment type="caution">
    <text evidence="2">The sequence shown here is derived from an EMBL/GenBank/DDBJ whole genome shotgun (WGS) entry which is preliminary data.</text>
</comment>
<sequence length="173" mass="19648">MGRGIKYFTAEQKAAAEAGSRRKYKDTEHGKGVRAADKAGGKHRRKGPKNPPLSLLRLPPLRRAFAEPWYWKPAHCTRKRFTALFPPSSQTWDSGPPNRLFFTLTQGRPIPQLLLCNTTSTHGASDSYSMESEYGKNASEMQSAAWNSRVRVVRRCWKRCGRRYWDSLMTSSG</sequence>
<name>A0AAD6Z3V3_9AGAR</name>
<evidence type="ECO:0000313" key="3">
    <source>
        <dbReference type="Proteomes" id="UP001218218"/>
    </source>
</evidence>
<dbReference type="Proteomes" id="UP001218218">
    <property type="component" value="Unassembled WGS sequence"/>
</dbReference>
<proteinExistence type="predicted"/>
<dbReference type="AlphaFoldDB" id="A0AAD6Z3V3"/>
<reference evidence="2" key="1">
    <citation type="submission" date="2023-03" db="EMBL/GenBank/DDBJ databases">
        <title>Massive genome expansion in bonnet fungi (Mycena s.s.) driven by repeated elements and novel gene families across ecological guilds.</title>
        <authorList>
            <consortium name="Lawrence Berkeley National Laboratory"/>
            <person name="Harder C.B."/>
            <person name="Miyauchi S."/>
            <person name="Viragh M."/>
            <person name="Kuo A."/>
            <person name="Thoen E."/>
            <person name="Andreopoulos B."/>
            <person name="Lu D."/>
            <person name="Skrede I."/>
            <person name="Drula E."/>
            <person name="Henrissat B."/>
            <person name="Morin E."/>
            <person name="Kohler A."/>
            <person name="Barry K."/>
            <person name="LaButti K."/>
            <person name="Morin E."/>
            <person name="Salamov A."/>
            <person name="Lipzen A."/>
            <person name="Mereny Z."/>
            <person name="Hegedus B."/>
            <person name="Baldrian P."/>
            <person name="Stursova M."/>
            <person name="Weitz H."/>
            <person name="Taylor A."/>
            <person name="Grigoriev I.V."/>
            <person name="Nagy L.G."/>
            <person name="Martin F."/>
            <person name="Kauserud H."/>
        </authorList>
    </citation>
    <scope>NUCLEOTIDE SEQUENCE</scope>
    <source>
        <strain evidence="2">CBHHK002</strain>
    </source>
</reference>
<protein>
    <submittedName>
        <fullName evidence="2">Uncharacterized protein</fullName>
    </submittedName>
</protein>
<feature type="compositionally biased region" description="Basic and acidic residues" evidence="1">
    <location>
        <begin position="25"/>
        <end position="40"/>
    </location>
</feature>
<accession>A0AAD6Z3V3</accession>
<evidence type="ECO:0000313" key="2">
    <source>
        <dbReference type="EMBL" id="KAJ7305517.1"/>
    </source>
</evidence>
<gene>
    <name evidence="2" type="ORF">DFH08DRAFT_519497</name>
</gene>
<organism evidence="2 3">
    <name type="scientific">Mycena albidolilacea</name>
    <dbReference type="NCBI Taxonomy" id="1033008"/>
    <lineage>
        <taxon>Eukaryota</taxon>
        <taxon>Fungi</taxon>
        <taxon>Dikarya</taxon>
        <taxon>Basidiomycota</taxon>
        <taxon>Agaricomycotina</taxon>
        <taxon>Agaricomycetes</taxon>
        <taxon>Agaricomycetidae</taxon>
        <taxon>Agaricales</taxon>
        <taxon>Marasmiineae</taxon>
        <taxon>Mycenaceae</taxon>
        <taxon>Mycena</taxon>
    </lineage>
</organism>
<feature type="region of interest" description="Disordered" evidence="1">
    <location>
        <begin position="16"/>
        <end position="55"/>
    </location>
</feature>
<dbReference type="EMBL" id="JARIHO010000096">
    <property type="protein sequence ID" value="KAJ7305517.1"/>
    <property type="molecule type" value="Genomic_DNA"/>
</dbReference>